<accession>A0ABQ5SNM7</accession>
<keyword evidence="4" id="KW-1185">Reference proteome</keyword>
<name>A0ABQ5SNM7_9CHLO</name>
<evidence type="ECO:0000259" key="2">
    <source>
        <dbReference type="PROSITE" id="PS51286"/>
    </source>
</evidence>
<dbReference type="Proteomes" id="UP001165090">
    <property type="component" value="Unassembled WGS sequence"/>
</dbReference>
<feature type="compositionally biased region" description="Polar residues" evidence="1">
    <location>
        <begin position="230"/>
        <end position="242"/>
    </location>
</feature>
<dbReference type="InterPro" id="IPR013584">
    <property type="entry name" value="RAP"/>
</dbReference>
<feature type="region of interest" description="Disordered" evidence="1">
    <location>
        <begin position="1080"/>
        <end position="1103"/>
    </location>
</feature>
<feature type="region of interest" description="Disordered" evidence="1">
    <location>
        <begin position="183"/>
        <end position="309"/>
    </location>
</feature>
<organism evidence="3 4">
    <name type="scientific">Volvox africanus</name>
    <dbReference type="NCBI Taxonomy" id="51714"/>
    <lineage>
        <taxon>Eukaryota</taxon>
        <taxon>Viridiplantae</taxon>
        <taxon>Chlorophyta</taxon>
        <taxon>core chlorophytes</taxon>
        <taxon>Chlorophyceae</taxon>
        <taxon>CS clade</taxon>
        <taxon>Chlamydomonadales</taxon>
        <taxon>Volvocaceae</taxon>
        <taxon>Volvox</taxon>
    </lineage>
</organism>
<protein>
    <recommendedName>
        <fullName evidence="2">RAP domain-containing protein</fullName>
    </recommendedName>
</protein>
<evidence type="ECO:0000313" key="4">
    <source>
        <dbReference type="Proteomes" id="UP001165090"/>
    </source>
</evidence>
<feature type="region of interest" description="Disordered" evidence="1">
    <location>
        <begin position="1328"/>
        <end position="1362"/>
    </location>
</feature>
<feature type="region of interest" description="Disordered" evidence="1">
    <location>
        <begin position="1170"/>
        <end position="1189"/>
    </location>
</feature>
<gene>
    <name evidence="3" type="ORF">VaNZ11_016365</name>
</gene>
<feature type="compositionally biased region" description="Low complexity" evidence="1">
    <location>
        <begin position="1348"/>
        <end position="1362"/>
    </location>
</feature>
<feature type="domain" description="RAP" evidence="2">
    <location>
        <begin position="1369"/>
        <end position="1438"/>
    </location>
</feature>
<evidence type="ECO:0000256" key="1">
    <source>
        <dbReference type="SAM" id="MobiDB-lite"/>
    </source>
</evidence>
<dbReference type="PROSITE" id="PS51286">
    <property type="entry name" value="RAP"/>
    <property type="match status" value="1"/>
</dbReference>
<feature type="compositionally biased region" description="Low complexity" evidence="1">
    <location>
        <begin position="192"/>
        <end position="205"/>
    </location>
</feature>
<feature type="compositionally biased region" description="Low complexity" evidence="1">
    <location>
        <begin position="271"/>
        <end position="301"/>
    </location>
</feature>
<dbReference type="Pfam" id="PF08373">
    <property type="entry name" value="RAP"/>
    <property type="match status" value="1"/>
</dbReference>
<dbReference type="SMART" id="SM00952">
    <property type="entry name" value="RAP"/>
    <property type="match status" value="1"/>
</dbReference>
<dbReference type="PANTHER" id="PTHR21228">
    <property type="entry name" value="FAST LEU-RICH DOMAIN-CONTAINING"/>
    <property type="match status" value="1"/>
</dbReference>
<proteinExistence type="predicted"/>
<sequence>MSWQQEGFRAMILKRYQDPFLRLGRRRHPSWQTIRKAVCCSISGSGAEQSAAVTIPPGSRSSLRKNLNGDLDWQCSNANPSGVRGDHQLYPRTRRSRRTRSGAESAFDDDRHHGGNTEHMLNNPCDNAATTAHPAFPQPLRSVPMHPGADVADAVPASQVQDPGTAAPTARNPHILLAPKLRQRHRQRLPQGAPSPRPSFSSPLGPGSGDDDGMDGSMGSPVRGGGYLLAQSSGSAAENCTVTRRHGGGHERQTSQWEMELPGGGHGGSGSSRSSSGSRGATSRSSSSRSARRNGSTSASRMDPKQINGVIMDAGTRRDVEEILQLVSEHGHYFSAVNVATALHRLGSCGLQPGSWEAKRVLTDPRFSRLLETLAEGRVQAFMPQEVSNCLWALAKLGYPSSAEKVTSSHGRGDSCSESGETGLGGGRAGGGGDEGVWVLELLCTRANNIVEDFQQQEVTNTLWALGTLGHYPGEALLRNLIRRLLQLLPETAPQGIASALLGVAKLGWNPGPGVLDRVAHGSLTQIRKFNAQALSNTLWSLARLGHYNEHLQAAIFHQALRRSSEFNPQGIANMVWAAATLGVRPSAGDVGEGGDGADDDGDRAHDDAGDDGRWRGVGFGANPSTGESQQHQHHLQLKGDIPVLLLRRFCDQAVAMLHTYTPQNVSNLLWATAKMGYRHKALLTAAADQAARQLKGGVGVGPGAPWAAVNGTGSEGDAGIGVLGDAGGGRGGRGGGGGKGGFVHWKAQEVANATWAYATLGFQPGPEYLGEVCRQLSSPQHLPGYKWQEMANTVWALATLQNRDCTAALAAVEREVLARLGGGPAIDGKQQQRRQQLLRSIRPADVSMLLWSYASLEHPAPDLFATLLPFLERRPGQFSEPELTNSVWAAATLGVYDEQLMDAVAQHICSYRLPYLHIHQVASIAWSYGKFQHAHKPLFDGLVARAVSYPVAAAAASVPISISGTDLTVLSQFVRLCCAVGVFGWRYPELLAVTTQRFRSVLAQLRDGSGDSCGGSRVALPEAAITHAVQESPAIAAARAPATASVAAAGSAAAASAAVTEAGGDGGGGAFAVVEASPLHSQRSGEGDGGVGGSGPSRENVTRAWDPPAAFEAPDAPPTARPPRAQTVAAEQRLTLIAANLSWGFSLVRGCSPEMWAQLMELMGRVVEEEGDEGEKEKEAGGARGGGGRGVLELLPDEALRQLYQAYMHVRLEHPNAVLAVGPPGLLDRAAKVWRFRSTWAAQVSQLQQQVSEALTRLGLIHSVELLIDNGDFSIDLALELNVTISKVVLGGGSSGVEGRPSSSPAVVQPPHLGIDIQDSLNVSAPEAIVPSSSSKRHGRPARRKATPSSLPTPTSTSPNTTTQVIRIAVEVDGPSHFTANTRQPLSPTLYRRRCLEDRGWVVVSVPYWRWNQCRTATSDGATSSGPAGQEEALLLQLMREEGLGEVIEAMSVKSASGVLGCVQTDRLIAC</sequence>
<feature type="region of interest" description="Disordered" evidence="1">
    <location>
        <begin position="588"/>
        <end position="631"/>
    </location>
</feature>
<feature type="region of interest" description="Disordered" evidence="1">
    <location>
        <begin position="77"/>
        <end position="119"/>
    </location>
</feature>
<evidence type="ECO:0000313" key="3">
    <source>
        <dbReference type="EMBL" id="GLI71259.1"/>
    </source>
</evidence>
<feature type="compositionally biased region" description="Basic and acidic residues" evidence="1">
    <location>
        <begin position="603"/>
        <end position="615"/>
    </location>
</feature>
<dbReference type="EMBL" id="BSDZ01000103">
    <property type="protein sequence ID" value="GLI71259.1"/>
    <property type="molecule type" value="Genomic_DNA"/>
</dbReference>
<dbReference type="PANTHER" id="PTHR21228:SF40">
    <property type="entry name" value="LD45607P"/>
    <property type="match status" value="1"/>
</dbReference>
<comment type="caution">
    <text evidence="3">The sequence shown here is derived from an EMBL/GenBank/DDBJ whole genome shotgun (WGS) entry which is preliminary data.</text>
</comment>
<feature type="compositionally biased region" description="Basic residues" evidence="1">
    <location>
        <begin position="1336"/>
        <end position="1347"/>
    </location>
</feature>
<dbReference type="InterPro" id="IPR050870">
    <property type="entry name" value="FAST_kinase"/>
</dbReference>
<reference evidence="3 4" key="1">
    <citation type="journal article" date="2023" name="IScience">
        <title>Expanded male sex-determining region conserved during the evolution of homothallism in the green alga Volvox.</title>
        <authorList>
            <person name="Yamamoto K."/>
            <person name="Matsuzaki R."/>
            <person name="Mahakham W."/>
            <person name="Heman W."/>
            <person name="Sekimoto H."/>
            <person name="Kawachi M."/>
            <person name="Minakuchi Y."/>
            <person name="Toyoda A."/>
            <person name="Nozaki H."/>
        </authorList>
    </citation>
    <scope>NUCLEOTIDE SEQUENCE [LARGE SCALE GENOMIC DNA]</scope>
    <source>
        <strain evidence="3 4">NIES-4468</strain>
    </source>
</reference>
<feature type="region of interest" description="Disordered" evidence="1">
    <location>
        <begin position="405"/>
        <end position="430"/>
    </location>
</feature>